<reference evidence="2" key="1">
    <citation type="submission" date="2016-11" db="UniProtKB">
        <authorList>
            <consortium name="WormBaseParasite"/>
        </authorList>
    </citation>
    <scope>IDENTIFICATION</scope>
</reference>
<sequence>MEIPFIKTTKKYFLPNELLENIFKAIITNRNIVKNNESEWCKNAGNLMKTSRYIYIVAGRSFMKRKESIIQHIKTLKLKRSALQNSLLKMSLVQSIQTPNKWMGVVRGWSCCERMCINSDIKNGKCQNGKAYLHLNSDGTELDYLKVQINNDKNREIKVFAKEPFNKNNADPNRFSLFFYEIELHHAQHADPDLVELNFGLKNQTKEYVLHSAGPRIIFKNGNFVKEIVSDTIMLDEETYGCGLVIPPQNKWFSNVPPIIFFTCKDSILALIGILSIDYFISGKAIALEDHDVSFLPIIGVKNCSVKTNFGQFEFCYNKPNLDGVDIYSDDDWNVVQ</sequence>
<keyword evidence="1" id="KW-1185">Reference proteome</keyword>
<organism evidence="1 2">
    <name type="scientific">Meloidogyne hapla</name>
    <name type="common">Root-knot nematode worm</name>
    <dbReference type="NCBI Taxonomy" id="6305"/>
    <lineage>
        <taxon>Eukaryota</taxon>
        <taxon>Metazoa</taxon>
        <taxon>Ecdysozoa</taxon>
        <taxon>Nematoda</taxon>
        <taxon>Chromadorea</taxon>
        <taxon>Rhabditida</taxon>
        <taxon>Tylenchina</taxon>
        <taxon>Tylenchomorpha</taxon>
        <taxon>Tylenchoidea</taxon>
        <taxon>Meloidogynidae</taxon>
        <taxon>Meloidogyninae</taxon>
        <taxon>Meloidogyne</taxon>
    </lineage>
</organism>
<name>A0A1I8B6A0_MELHA</name>
<dbReference type="WBParaSite" id="MhA1_Contig1428.frz3.gene7">
    <property type="protein sequence ID" value="MhA1_Contig1428.frz3.gene7"/>
    <property type="gene ID" value="MhA1_Contig1428.frz3.gene7"/>
</dbReference>
<evidence type="ECO:0000313" key="2">
    <source>
        <dbReference type="WBParaSite" id="MhA1_Contig1428.frz3.gene7"/>
    </source>
</evidence>
<protein>
    <submittedName>
        <fullName evidence="2">Uncharacterized protein</fullName>
    </submittedName>
</protein>
<dbReference type="Gene3D" id="2.60.120.920">
    <property type="match status" value="1"/>
</dbReference>
<proteinExistence type="predicted"/>
<dbReference type="AlphaFoldDB" id="A0A1I8B6A0"/>
<dbReference type="InterPro" id="IPR043136">
    <property type="entry name" value="B30.2/SPRY_sf"/>
</dbReference>
<dbReference type="Proteomes" id="UP000095281">
    <property type="component" value="Unplaced"/>
</dbReference>
<accession>A0A1I8B6A0</accession>
<evidence type="ECO:0000313" key="1">
    <source>
        <dbReference type="Proteomes" id="UP000095281"/>
    </source>
</evidence>